<feature type="compositionally biased region" description="Basic and acidic residues" evidence="1">
    <location>
        <begin position="103"/>
        <end position="113"/>
    </location>
</feature>
<evidence type="ECO:0000313" key="3">
    <source>
        <dbReference type="Proteomes" id="UP001499942"/>
    </source>
</evidence>
<feature type="region of interest" description="Disordered" evidence="1">
    <location>
        <begin position="40"/>
        <end position="113"/>
    </location>
</feature>
<dbReference type="EMBL" id="BAAASR010000018">
    <property type="protein sequence ID" value="GAA2497010.1"/>
    <property type="molecule type" value="Genomic_DNA"/>
</dbReference>
<dbReference type="Proteomes" id="UP001499942">
    <property type="component" value="Unassembled WGS sequence"/>
</dbReference>
<evidence type="ECO:0000256" key="1">
    <source>
        <dbReference type="SAM" id="MobiDB-lite"/>
    </source>
</evidence>
<sequence>MHIGEQLTADPGLVVLDVAAADGSTIREVMEGLQQQWATSGIPGPAYSGRGGGQGADVGRHPAPRHRRVDGAEVPMPGKPRVSHPAGRLAQGRLRIARSGPAAEHERESQELA</sequence>
<dbReference type="RefSeq" id="WP_344361352.1">
    <property type="nucleotide sequence ID" value="NZ_BAAASR010000018.1"/>
</dbReference>
<dbReference type="InterPro" id="IPR045775">
    <property type="entry name" value="DUF6207"/>
</dbReference>
<reference evidence="2 3" key="1">
    <citation type="journal article" date="2019" name="Int. J. Syst. Evol. Microbiol.">
        <title>The Global Catalogue of Microorganisms (GCM) 10K type strain sequencing project: providing services to taxonomists for standard genome sequencing and annotation.</title>
        <authorList>
            <consortium name="The Broad Institute Genomics Platform"/>
            <consortium name="The Broad Institute Genome Sequencing Center for Infectious Disease"/>
            <person name="Wu L."/>
            <person name="Ma J."/>
        </authorList>
    </citation>
    <scope>NUCLEOTIDE SEQUENCE [LARGE SCALE GENOMIC DNA]</scope>
    <source>
        <strain evidence="2 3">JCM 5062</strain>
    </source>
</reference>
<proteinExistence type="predicted"/>
<evidence type="ECO:0000313" key="2">
    <source>
        <dbReference type="EMBL" id="GAA2497010.1"/>
    </source>
</evidence>
<protein>
    <submittedName>
        <fullName evidence="2">Uncharacterized protein</fullName>
    </submittedName>
</protein>
<dbReference type="Pfam" id="PF19711">
    <property type="entry name" value="DUF6207"/>
    <property type="match status" value="1"/>
</dbReference>
<comment type="caution">
    <text evidence="2">The sequence shown here is derived from an EMBL/GenBank/DDBJ whole genome shotgun (WGS) entry which is preliminary data.</text>
</comment>
<name>A0ABN3M9H0_9ACTN</name>
<gene>
    <name evidence="2" type="ORF">GCM10010393_31310</name>
</gene>
<keyword evidence="3" id="KW-1185">Reference proteome</keyword>
<accession>A0ABN3M9H0</accession>
<organism evidence="2 3">
    <name type="scientific">Streptomyces gobitricini</name>
    <dbReference type="NCBI Taxonomy" id="68211"/>
    <lineage>
        <taxon>Bacteria</taxon>
        <taxon>Bacillati</taxon>
        <taxon>Actinomycetota</taxon>
        <taxon>Actinomycetes</taxon>
        <taxon>Kitasatosporales</taxon>
        <taxon>Streptomycetaceae</taxon>
        <taxon>Streptomyces</taxon>
    </lineage>
</organism>